<dbReference type="EMBL" id="VWLE01000106">
    <property type="protein sequence ID" value="KAA3952324.1"/>
    <property type="molecule type" value="Genomic_DNA"/>
</dbReference>
<evidence type="ECO:0000313" key="3">
    <source>
        <dbReference type="Proteomes" id="UP000323717"/>
    </source>
</evidence>
<accession>A0A5M5C6R3</accession>
<reference evidence="2 3" key="1">
    <citation type="journal article" date="2019" name="Nat. Med.">
        <title>A library of human gut bacterial isolates paired with longitudinal multiomics data enables mechanistic microbiome research.</title>
        <authorList>
            <person name="Poyet M."/>
            <person name="Groussin M."/>
            <person name="Gibbons S.M."/>
            <person name="Avila-Pacheco J."/>
            <person name="Jiang X."/>
            <person name="Kearney S.M."/>
            <person name="Perrotta A.R."/>
            <person name="Berdy B."/>
            <person name="Zhao S."/>
            <person name="Lieberman T.D."/>
            <person name="Swanson P.K."/>
            <person name="Smith M."/>
            <person name="Roesemann S."/>
            <person name="Alexander J.E."/>
            <person name="Rich S.A."/>
            <person name="Livny J."/>
            <person name="Vlamakis H."/>
            <person name="Clish C."/>
            <person name="Bullock K."/>
            <person name="Deik A."/>
            <person name="Scott J."/>
            <person name="Pierce K.A."/>
            <person name="Xavier R.J."/>
            <person name="Alm E.J."/>
        </authorList>
    </citation>
    <scope>NUCLEOTIDE SEQUENCE [LARGE SCALE GENOMIC DNA]</scope>
    <source>
        <strain evidence="2 3">BIOML-A163</strain>
    </source>
</reference>
<comment type="caution">
    <text evidence="2">The sequence shown here is derived from an EMBL/GenBank/DDBJ whole genome shotgun (WGS) entry which is preliminary data.</text>
</comment>
<keyword evidence="1" id="KW-0732">Signal</keyword>
<evidence type="ECO:0000256" key="1">
    <source>
        <dbReference type="SAM" id="SignalP"/>
    </source>
</evidence>
<name>A0A5M5C6R3_BACOV</name>
<feature type="signal peptide" evidence="1">
    <location>
        <begin position="1"/>
        <end position="23"/>
    </location>
</feature>
<organism evidence="2 3">
    <name type="scientific">Bacteroides ovatus</name>
    <dbReference type="NCBI Taxonomy" id="28116"/>
    <lineage>
        <taxon>Bacteria</taxon>
        <taxon>Pseudomonadati</taxon>
        <taxon>Bacteroidota</taxon>
        <taxon>Bacteroidia</taxon>
        <taxon>Bacteroidales</taxon>
        <taxon>Bacteroidaceae</taxon>
        <taxon>Bacteroides</taxon>
    </lineage>
</organism>
<evidence type="ECO:0000313" key="2">
    <source>
        <dbReference type="EMBL" id="KAA3952324.1"/>
    </source>
</evidence>
<feature type="chain" id="PRO_5024396347" evidence="1">
    <location>
        <begin position="24"/>
        <end position="95"/>
    </location>
</feature>
<feature type="non-terminal residue" evidence="2">
    <location>
        <position position="95"/>
    </location>
</feature>
<sequence>MRRNLYILAQCTFLLFSTLLVNGCSLHEEPEMTPEGELGVDPTAVTLNLNLAMNLSLAERAPVTITRASETNYLRRFIVEAYLDRQVAARQTVYE</sequence>
<protein>
    <submittedName>
        <fullName evidence="2">Uncharacterized protein</fullName>
    </submittedName>
</protein>
<dbReference type="Proteomes" id="UP000323717">
    <property type="component" value="Unassembled WGS sequence"/>
</dbReference>
<gene>
    <name evidence="2" type="ORF">F3D71_09775</name>
</gene>
<proteinExistence type="predicted"/>
<dbReference type="AlphaFoldDB" id="A0A5M5C6R3"/>